<reference evidence="2 3" key="1">
    <citation type="submission" date="2017-12" db="EMBL/GenBank/DDBJ databases">
        <title>Comparative genomics of Botrytis spp.</title>
        <authorList>
            <person name="Valero-Jimenez C.A."/>
            <person name="Tapia P."/>
            <person name="Veloso J."/>
            <person name="Silva-Moreno E."/>
            <person name="Staats M."/>
            <person name="Valdes J.H."/>
            <person name="Van Kan J.A.L."/>
        </authorList>
    </citation>
    <scope>NUCLEOTIDE SEQUENCE [LARGE SCALE GENOMIC DNA]</scope>
    <source>
        <strain evidence="2 3">MUCL2120</strain>
    </source>
</reference>
<evidence type="ECO:0000313" key="3">
    <source>
        <dbReference type="Proteomes" id="UP000297452"/>
    </source>
</evidence>
<dbReference type="AlphaFoldDB" id="A0A4Z1HBY4"/>
<comment type="caution">
    <text evidence="2">The sequence shown here is derived from an EMBL/GenBank/DDBJ whole genome shotgun (WGS) entry which is preliminary data.</text>
</comment>
<accession>A0A4Z1HBY4</accession>
<dbReference type="Proteomes" id="UP000297452">
    <property type="component" value="Unassembled WGS sequence"/>
</dbReference>
<evidence type="ECO:0000256" key="1">
    <source>
        <dbReference type="SAM" id="MobiDB-lite"/>
    </source>
</evidence>
<keyword evidence="3" id="KW-1185">Reference proteome</keyword>
<gene>
    <name evidence="2" type="ORF">BOTNAR_0595g00030</name>
</gene>
<proteinExistence type="predicted"/>
<feature type="region of interest" description="Disordered" evidence="1">
    <location>
        <begin position="1"/>
        <end position="26"/>
    </location>
</feature>
<organism evidence="2 3">
    <name type="scientific">Botryotinia narcissicola</name>
    <dbReference type="NCBI Taxonomy" id="278944"/>
    <lineage>
        <taxon>Eukaryota</taxon>
        <taxon>Fungi</taxon>
        <taxon>Dikarya</taxon>
        <taxon>Ascomycota</taxon>
        <taxon>Pezizomycotina</taxon>
        <taxon>Leotiomycetes</taxon>
        <taxon>Helotiales</taxon>
        <taxon>Sclerotiniaceae</taxon>
        <taxon>Botryotinia</taxon>
    </lineage>
</organism>
<feature type="compositionally biased region" description="Polar residues" evidence="1">
    <location>
        <begin position="8"/>
        <end position="20"/>
    </location>
</feature>
<dbReference type="EMBL" id="PQXJ01000595">
    <property type="protein sequence ID" value="TGO46335.1"/>
    <property type="molecule type" value="Genomic_DNA"/>
</dbReference>
<sequence>MRDDKNESQCNGTPTHQGSFRQPGRSYEIISPRHMVVGCDSEKRAIVRGSRSEFSYFVDDKTENLLTVRAIEQGA</sequence>
<protein>
    <submittedName>
        <fullName evidence="2">Uncharacterized protein</fullName>
    </submittedName>
</protein>
<name>A0A4Z1HBY4_9HELO</name>
<evidence type="ECO:0000313" key="2">
    <source>
        <dbReference type="EMBL" id="TGO46335.1"/>
    </source>
</evidence>